<organism evidence="1 2">
    <name type="scientific">Strongyloides venezuelensis</name>
    <name type="common">Threadworm</name>
    <dbReference type="NCBI Taxonomy" id="75913"/>
    <lineage>
        <taxon>Eukaryota</taxon>
        <taxon>Metazoa</taxon>
        <taxon>Ecdysozoa</taxon>
        <taxon>Nematoda</taxon>
        <taxon>Chromadorea</taxon>
        <taxon>Rhabditida</taxon>
        <taxon>Tylenchina</taxon>
        <taxon>Panagrolaimomorpha</taxon>
        <taxon>Strongyloidoidea</taxon>
        <taxon>Strongyloididae</taxon>
        <taxon>Strongyloides</taxon>
    </lineage>
</organism>
<name>A0A0K0G675_STRVS</name>
<reference evidence="1" key="1">
    <citation type="submission" date="2014-07" db="EMBL/GenBank/DDBJ databases">
        <authorList>
            <person name="Martin A.A"/>
            <person name="De Silva N."/>
        </authorList>
    </citation>
    <scope>NUCLEOTIDE SEQUENCE</scope>
</reference>
<reference evidence="2" key="2">
    <citation type="submission" date="2015-08" db="UniProtKB">
        <authorList>
            <consortium name="WormBaseParasite"/>
        </authorList>
    </citation>
    <scope>IDENTIFICATION</scope>
</reference>
<keyword evidence="1" id="KW-1185">Reference proteome</keyword>
<protein>
    <submittedName>
        <fullName evidence="2">Uncharacterized protein</fullName>
    </submittedName>
</protein>
<dbReference type="AlphaFoldDB" id="A0A0K0G675"/>
<evidence type="ECO:0000313" key="2">
    <source>
        <dbReference type="WBParaSite" id="SVE_2025700.1"/>
    </source>
</evidence>
<accession>A0A0K0G675</accession>
<proteinExistence type="predicted"/>
<dbReference type="WBParaSite" id="SVE_2025700.1">
    <property type="protein sequence ID" value="SVE_2025700.1"/>
    <property type="gene ID" value="SVE_2025700"/>
</dbReference>
<dbReference type="Proteomes" id="UP000035680">
    <property type="component" value="Unassembled WGS sequence"/>
</dbReference>
<sequence>MWKNLWDKEDESQFRKLYILGSVKSTNIKMRPSNGICLQEASSVYTYVYSDTSTINYPISVTNLFHFYVKQNQRIPIRRVISNDDLLSKTGQELI</sequence>
<evidence type="ECO:0000313" key="1">
    <source>
        <dbReference type="Proteomes" id="UP000035680"/>
    </source>
</evidence>